<feature type="transmembrane region" description="Helical" evidence="1">
    <location>
        <begin position="378"/>
        <end position="396"/>
    </location>
</feature>
<protein>
    <recommendedName>
        <fullName evidence="4">Transmembrane protein</fullName>
    </recommendedName>
</protein>
<keyword evidence="3" id="KW-1185">Reference proteome</keyword>
<evidence type="ECO:0000313" key="3">
    <source>
        <dbReference type="Proteomes" id="UP000036367"/>
    </source>
</evidence>
<comment type="caution">
    <text evidence="2">The sequence shown here is derived from an EMBL/GenBank/DDBJ whole genome shotgun (WGS) entry which is preliminary data.</text>
</comment>
<reference evidence="2" key="1">
    <citation type="submission" date="2015-05" db="EMBL/GenBank/DDBJ databases">
        <title>Permanent draft genome of Rhodopirellula islandicus K833.</title>
        <authorList>
            <person name="Kizina J."/>
            <person name="Richter M."/>
            <person name="Glockner F.O."/>
            <person name="Harder J."/>
        </authorList>
    </citation>
    <scope>NUCLEOTIDE SEQUENCE [LARGE SCALE GENOMIC DNA]</scope>
    <source>
        <strain evidence="2">K833</strain>
    </source>
</reference>
<feature type="transmembrane region" description="Helical" evidence="1">
    <location>
        <begin position="343"/>
        <end position="366"/>
    </location>
</feature>
<organism evidence="2 3">
    <name type="scientific">Rhodopirellula islandica</name>
    <dbReference type="NCBI Taxonomy" id="595434"/>
    <lineage>
        <taxon>Bacteria</taxon>
        <taxon>Pseudomonadati</taxon>
        <taxon>Planctomycetota</taxon>
        <taxon>Planctomycetia</taxon>
        <taxon>Pirellulales</taxon>
        <taxon>Pirellulaceae</taxon>
        <taxon>Rhodopirellula</taxon>
    </lineage>
</organism>
<dbReference type="STRING" id="595434.RISK_006450"/>
<feature type="transmembrane region" description="Helical" evidence="1">
    <location>
        <begin position="65"/>
        <end position="83"/>
    </location>
</feature>
<keyword evidence="1" id="KW-0472">Membrane</keyword>
<feature type="transmembrane region" description="Helical" evidence="1">
    <location>
        <begin position="402"/>
        <end position="422"/>
    </location>
</feature>
<evidence type="ECO:0008006" key="4">
    <source>
        <dbReference type="Google" id="ProtNLM"/>
    </source>
</evidence>
<proteinExistence type="predicted"/>
<feature type="transmembrane region" description="Helical" evidence="1">
    <location>
        <begin position="37"/>
        <end position="59"/>
    </location>
</feature>
<gene>
    <name evidence="2" type="ORF">RISK_006450</name>
</gene>
<evidence type="ECO:0000256" key="1">
    <source>
        <dbReference type="SAM" id="Phobius"/>
    </source>
</evidence>
<evidence type="ECO:0000313" key="2">
    <source>
        <dbReference type="EMBL" id="KLU01294.1"/>
    </source>
</evidence>
<feature type="transmembrane region" description="Helical" evidence="1">
    <location>
        <begin position="6"/>
        <end position="25"/>
    </location>
</feature>
<dbReference type="AlphaFoldDB" id="A0A0J1E758"/>
<sequence length="446" mass="49658">MDSALKAAPLLLLVSLILSDMYLALKDRCRVFQLPFLTSATVAALILPTLAANVTTSLYMSDAEYLRFVCFMLVCLALARLGYALVVHVPRSPGKCEPRFPGQLLGVSLVPPMCLALLAQSQINPTEYGDIRGGSFAIFLFVARLLRPVQVLAFCGYALTKSRNCLLVFAICLSVTAPFILVSGRRSDTLFLPLSVLAPLWALNGVVVSRKQVILGVFFVVAVFFLLPVMRESTKNFSFEELYSISYSEELSRAIEGDRTNEVIEVAKDMDAVARTGEYSYGVRFINKFTFQYVSSTIFGQAVKDAFTLPEPNMGEVRNRASNSQLAYSESKNYLVRFGFGQAFLAFGWLGALYFFVFGIACGKFYNYCFIGNDPRRRMLYCVLLLFIPFSVYDSISGAIPMILPWWGLSYLCLYFVPKYLAKTRVARKGRKLARCPGSAVLPDGR</sequence>
<feature type="transmembrane region" description="Helical" evidence="1">
    <location>
        <begin position="213"/>
        <end position="230"/>
    </location>
</feature>
<dbReference type="Proteomes" id="UP000036367">
    <property type="component" value="Unassembled WGS sequence"/>
</dbReference>
<dbReference type="PATRIC" id="fig|595434.4.peg.6134"/>
<keyword evidence="1" id="KW-0812">Transmembrane</keyword>
<feature type="transmembrane region" description="Helical" evidence="1">
    <location>
        <begin position="190"/>
        <end position="208"/>
    </location>
</feature>
<feature type="transmembrane region" description="Helical" evidence="1">
    <location>
        <begin position="135"/>
        <end position="159"/>
    </location>
</feature>
<accession>A0A0J1E758</accession>
<dbReference type="EMBL" id="LECT01000054">
    <property type="protein sequence ID" value="KLU01294.1"/>
    <property type="molecule type" value="Genomic_DNA"/>
</dbReference>
<keyword evidence="1" id="KW-1133">Transmembrane helix</keyword>
<feature type="transmembrane region" description="Helical" evidence="1">
    <location>
        <begin position="166"/>
        <end position="184"/>
    </location>
</feature>
<name>A0A0J1E758_RHOIS</name>